<protein>
    <submittedName>
        <fullName evidence="2">Uncharacterized protein</fullName>
    </submittedName>
</protein>
<feature type="region of interest" description="Disordered" evidence="1">
    <location>
        <begin position="1"/>
        <end position="33"/>
    </location>
</feature>
<dbReference type="Proteomes" id="UP001152130">
    <property type="component" value="Unassembled WGS sequence"/>
</dbReference>
<reference evidence="2" key="1">
    <citation type="submission" date="2022-10" db="EMBL/GenBank/DDBJ databases">
        <title>Fusarium specimens isolated from Avocado Roots.</title>
        <authorList>
            <person name="Stajich J."/>
            <person name="Roper C."/>
            <person name="Heimlech-Rivalta G."/>
        </authorList>
    </citation>
    <scope>NUCLEOTIDE SEQUENCE</scope>
    <source>
        <strain evidence="2">CF00143</strain>
    </source>
</reference>
<evidence type="ECO:0000313" key="2">
    <source>
        <dbReference type="EMBL" id="KAJ4019021.1"/>
    </source>
</evidence>
<dbReference type="AlphaFoldDB" id="A0A9W8UD96"/>
<evidence type="ECO:0000256" key="1">
    <source>
        <dbReference type="SAM" id="MobiDB-lite"/>
    </source>
</evidence>
<organism evidence="2 3">
    <name type="scientific">Fusarium irregulare</name>
    <dbReference type="NCBI Taxonomy" id="2494466"/>
    <lineage>
        <taxon>Eukaryota</taxon>
        <taxon>Fungi</taxon>
        <taxon>Dikarya</taxon>
        <taxon>Ascomycota</taxon>
        <taxon>Pezizomycotina</taxon>
        <taxon>Sordariomycetes</taxon>
        <taxon>Hypocreomycetidae</taxon>
        <taxon>Hypocreales</taxon>
        <taxon>Nectriaceae</taxon>
        <taxon>Fusarium</taxon>
        <taxon>Fusarium incarnatum-equiseti species complex</taxon>
    </lineage>
</organism>
<dbReference type="EMBL" id="JAPDHF010000004">
    <property type="protein sequence ID" value="KAJ4019021.1"/>
    <property type="molecule type" value="Genomic_DNA"/>
</dbReference>
<gene>
    <name evidence="2" type="ORF">NW766_002721</name>
</gene>
<accession>A0A9W8UD96</accession>
<evidence type="ECO:0000313" key="3">
    <source>
        <dbReference type="Proteomes" id="UP001152130"/>
    </source>
</evidence>
<feature type="compositionally biased region" description="Polar residues" evidence="1">
    <location>
        <begin position="18"/>
        <end position="28"/>
    </location>
</feature>
<keyword evidence="3" id="KW-1185">Reference proteome</keyword>
<feature type="compositionally biased region" description="Basic residues" evidence="1">
    <location>
        <begin position="1"/>
        <end position="10"/>
    </location>
</feature>
<comment type="caution">
    <text evidence="2">The sequence shown here is derived from an EMBL/GenBank/DDBJ whole genome shotgun (WGS) entry which is preliminary data.</text>
</comment>
<sequence>MPPRRPRSTRRKCDAVLQPSNPSDSGYSSAEEVFESSPNIRKRCFPSFDGSGTDGNIPLKLLENEAQETLAVQQKGISTVVPRTPERRRSKQKPTIVSPFIYPQSPKRLPLQDRRMDLNRKLDRYVPKRDFVSPSSERYRTTKQSQDLTREERLKRNKCASADPFVLKRRVLDPDPRFPFRVDDNSQDRGVALGQLPQNRAGERQASMGAMWSVGGIAPSTVAVDDGQGHLVRRGTNARVFSTPFQEGIISTSVEKEKHEGRIASALKLDQVRKVLEFAQSQQIPPSPGHHTCRTEFSQTHWNGHQWANKEEWSGMFKMLGSA</sequence>
<name>A0A9W8UD96_9HYPO</name>
<feature type="region of interest" description="Disordered" evidence="1">
    <location>
        <begin position="131"/>
        <end position="152"/>
    </location>
</feature>
<proteinExistence type="predicted"/>
<feature type="region of interest" description="Disordered" evidence="1">
    <location>
        <begin position="76"/>
        <end position="107"/>
    </location>
</feature>